<dbReference type="InterPro" id="IPR002938">
    <property type="entry name" value="FAD-bd"/>
</dbReference>
<dbReference type="InterPro" id="IPR036188">
    <property type="entry name" value="FAD/NAD-bd_sf"/>
</dbReference>
<feature type="domain" description="FAD-binding" evidence="13">
    <location>
        <begin position="350"/>
        <end position="414"/>
    </location>
</feature>
<dbReference type="GO" id="GO:0031314">
    <property type="term" value="C:extrinsic component of mitochondrial inner membrane"/>
    <property type="evidence" value="ECO:0007669"/>
    <property type="project" value="UniProtKB-UniRule"/>
</dbReference>
<evidence type="ECO:0000256" key="10">
    <source>
        <dbReference type="ARBA" id="ARBA00023128"/>
    </source>
</evidence>
<dbReference type="EC" id="1.14.15.45" evidence="12"/>
<comment type="caution">
    <text evidence="14">The sequence shown here is derived from an EMBL/GenBank/DDBJ whole genome shotgun (WGS) entry which is preliminary data.</text>
</comment>
<evidence type="ECO:0000256" key="6">
    <source>
        <dbReference type="ARBA" id="ARBA00022827"/>
    </source>
</evidence>
<accession>A0ABD1EQU5</accession>
<keyword evidence="3 12" id="KW-0285">Flavoprotein</keyword>
<protein>
    <recommendedName>
        <fullName evidence="12">Ubiquinone biosynthesis monooxygenase COQ6, mitochondrial</fullName>
        <ecNumber evidence="12">1.14.15.45</ecNumber>
    </recommendedName>
    <alternativeName>
        <fullName evidence="12">2-methoxy-6-polyprenolphenol 4-hydroxylase</fullName>
        <ecNumber evidence="12">1.14.15.46</ecNumber>
    </alternativeName>
</protein>
<sequence length="463" mass="51133">MLNNQILNKKGVCLLWKIKGKFHFQRFLSQNIDRHYDIIIAGGGMVGTTLACTLGKNSILKNKKILLLEAGKEKPWTLPEKYNNRVVSVNPGSQKLLSSINAWNFIEKNRVATVKQLQVWEALSDASITFEQPKNNEPISYIVENDLILAAVAEQAQSCPNLEIQYEAKVKNYQLPDFNADITQLKMENGQNFSCNLLLGCDGVNSTVRKCMHANYISWNYGQMGVVATLQLDQQPGFKNDVAWQRFLPNGPVALLPLTDELSSLVWSTTIQQAKELLELPEERFVEQLNKAIGGTFKKSSLVSQAINSFDNLLRALNCPSTNQATAPTICGMETNSRAAFPLGFGHSSQYIGKGVVLVGDAAHRIHPLAGQGVNLGFGDVNCLNEVLTKAVYSGGGLNDLSYLKEYESERQKHNLPMMIAVEGLHRLTTTTLAPIVLLRGLGLQFSNALVPLKKYLISQASI</sequence>
<dbReference type="InterPro" id="IPR018168">
    <property type="entry name" value="Ubi_Hdrlase_CS"/>
</dbReference>
<comment type="subcellular location">
    <subcellularLocation>
        <location evidence="12">Mitochondrion inner membrane</location>
        <topology evidence="12">Peripheral membrane protein</topology>
        <orientation evidence="12">Matrix side</orientation>
    </subcellularLocation>
</comment>
<dbReference type="GO" id="GO:0106364">
    <property type="term" value="F:4-hydroxy-3-all-trans-polyprenylbenzoate oxygenase activity"/>
    <property type="evidence" value="ECO:0007669"/>
    <property type="project" value="UniProtKB-EC"/>
</dbReference>
<dbReference type="InterPro" id="IPR051205">
    <property type="entry name" value="UbiH/COQ6_monooxygenase"/>
</dbReference>
<dbReference type="Pfam" id="PF01494">
    <property type="entry name" value="FAD_binding_3"/>
    <property type="match status" value="2"/>
</dbReference>
<dbReference type="SUPFAM" id="SSF51905">
    <property type="entry name" value="FAD/NAD(P)-binding domain"/>
    <property type="match status" value="1"/>
</dbReference>
<dbReference type="Proteomes" id="UP001566132">
    <property type="component" value="Unassembled WGS sequence"/>
</dbReference>
<evidence type="ECO:0000259" key="13">
    <source>
        <dbReference type="Pfam" id="PF01494"/>
    </source>
</evidence>
<dbReference type="EMBL" id="JBDJPC010000005">
    <property type="protein sequence ID" value="KAL1501144.1"/>
    <property type="molecule type" value="Genomic_DNA"/>
</dbReference>
<evidence type="ECO:0000256" key="7">
    <source>
        <dbReference type="ARBA" id="ARBA00022946"/>
    </source>
</evidence>
<gene>
    <name evidence="12" type="primary">coq6</name>
    <name evidence="14" type="ORF">ABEB36_006528</name>
</gene>
<keyword evidence="8 12" id="KW-0560">Oxidoreductase</keyword>
<keyword evidence="5 12" id="KW-0999">Mitochondrion inner membrane</keyword>
<feature type="domain" description="FAD-binding" evidence="13">
    <location>
        <begin position="36"/>
        <end position="294"/>
    </location>
</feature>
<reference evidence="14 15" key="1">
    <citation type="submission" date="2024-05" db="EMBL/GenBank/DDBJ databases">
        <title>Genetic variation in Jamaican populations of the coffee berry borer (Hypothenemus hampei).</title>
        <authorList>
            <person name="Errbii M."/>
            <person name="Myrie A."/>
        </authorList>
    </citation>
    <scope>NUCLEOTIDE SEQUENCE [LARGE SCALE GENOMIC DNA]</scope>
    <source>
        <strain evidence="14">JA-Hopewell-2020-01-JO</strain>
        <tissue evidence="14">Whole body</tissue>
    </source>
</reference>
<evidence type="ECO:0000256" key="12">
    <source>
        <dbReference type="HAMAP-Rule" id="MF_03193"/>
    </source>
</evidence>
<proteinExistence type="inferred from homology"/>
<evidence type="ECO:0000313" key="14">
    <source>
        <dbReference type="EMBL" id="KAL1501144.1"/>
    </source>
</evidence>
<dbReference type="PRINTS" id="PR00420">
    <property type="entry name" value="RNGMNOXGNASE"/>
</dbReference>
<dbReference type="FunFam" id="3.50.50.60:FF:000021">
    <property type="entry name" value="Ubiquinone biosynthesis monooxygenase COQ6"/>
    <property type="match status" value="1"/>
</dbReference>
<dbReference type="HAMAP" id="MF_03193">
    <property type="entry name" value="COQ6_monooxygenase"/>
    <property type="match status" value="1"/>
</dbReference>
<evidence type="ECO:0000256" key="8">
    <source>
        <dbReference type="ARBA" id="ARBA00023002"/>
    </source>
</evidence>
<dbReference type="PROSITE" id="PS01304">
    <property type="entry name" value="UBIH"/>
    <property type="match status" value="1"/>
</dbReference>
<comment type="catalytic activity">
    <reaction evidence="12">
        <text>a 4-hydroxy-3-(all-trans-polyprenyl)benzoate + 2 reduced [2Fe-2S]-[ferredoxin] + O2 + 2 H(+) = a 3,4-dihydroxy-5-(all-trans-polyprenyl)benzoate + 2 oxidized [2Fe-2S]-[ferredoxin] + H2O</text>
        <dbReference type="Rhea" id="RHEA:81195"/>
        <dbReference type="Rhea" id="RHEA-COMP:9514"/>
        <dbReference type="Rhea" id="RHEA-COMP:10000"/>
        <dbReference type="Rhea" id="RHEA-COMP:10001"/>
        <dbReference type="Rhea" id="RHEA-COMP:10930"/>
        <dbReference type="ChEBI" id="CHEBI:15377"/>
        <dbReference type="ChEBI" id="CHEBI:15378"/>
        <dbReference type="ChEBI" id="CHEBI:15379"/>
        <dbReference type="ChEBI" id="CHEBI:33737"/>
        <dbReference type="ChEBI" id="CHEBI:33738"/>
        <dbReference type="ChEBI" id="CHEBI:64694"/>
        <dbReference type="ChEBI" id="CHEBI:78396"/>
        <dbReference type="EC" id="1.14.15.45"/>
    </reaction>
</comment>
<keyword evidence="7" id="KW-0809">Transit peptide</keyword>
<dbReference type="PANTHER" id="PTHR43876">
    <property type="entry name" value="UBIQUINONE BIOSYNTHESIS MONOOXYGENASE COQ6, MITOCHONDRIAL"/>
    <property type="match status" value="1"/>
</dbReference>
<comment type="similarity">
    <text evidence="2 12">Belongs to the UbiH/COQ6 family.</text>
</comment>
<organism evidence="14 15">
    <name type="scientific">Hypothenemus hampei</name>
    <name type="common">Coffee berry borer</name>
    <dbReference type="NCBI Taxonomy" id="57062"/>
    <lineage>
        <taxon>Eukaryota</taxon>
        <taxon>Metazoa</taxon>
        <taxon>Ecdysozoa</taxon>
        <taxon>Arthropoda</taxon>
        <taxon>Hexapoda</taxon>
        <taxon>Insecta</taxon>
        <taxon>Pterygota</taxon>
        <taxon>Neoptera</taxon>
        <taxon>Endopterygota</taxon>
        <taxon>Coleoptera</taxon>
        <taxon>Polyphaga</taxon>
        <taxon>Cucujiformia</taxon>
        <taxon>Curculionidae</taxon>
        <taxon>Scolytinae</taxon>
        <taxon>Hypothenemus</taxon>
    </lineage>
</organism>
<keyword evidence="4 12" id="KW-0831">Ubiquinone biosynthesis</keyword>
<keyword evidence="11 12" id="KW-0472">Membrane</keyword>
<dbReference type="InterPro" id="IPR010971">
    <property type="entry name" value="UbiH/COQ6"/>
</dbReference>
<evidence type="ECO:0000256" key="1">
    <source>
        <dbReference type="ARBA" id="ARBA00001974"/>
    </source>
</evidence>
<dbReference type="PANTHER" id="PTHR43876:SF7">
    <property type="entry name" value="UBIQUINONE BIOSYNTHESIS MONOOXYGENASE COQ6, MITOCHONDRIAL"/>
    <property type="match status" value="1"/>
</dbReference>
<dbReference type="Gene3D" id="3.50.50.60">
    <property type="entry name" value="FAD/NAD(P)-binding domain"/>
    <property type="match status" value="2"/>
</dbReference>
<evidence type="ECO:0000256" key="2">
    <source>
        <dbReference type="ARBA" id="ARBA00005349"/>
    </source>
</evidence>
<comment type="subunit">
    <text evidence="12">Component of a multi-subunit COQ enzyme complex.</text>
</comment>
<comment type="pathway">
    <text evidence="12">Cofactor biosynthesis; ubiquinone biosynthesis.</text>
</comment>
<evidence type="ECO:0000256" key="9">
    <source>
        <dbReference type="ARBA" id="ARBA00023033"/>
    </source>
</evidence>
<keyword evidence="9 12" id="KW-0503">Monooxygenase</keyword>
<dbReference type="InterPro" id="IPR000689">
    <property type="entry name" value="UbQ_mOase_COQ6"/>
</dbReference>
<dbReference type="EC" id="1.14.15.46" evidence="12"/>
<evidence type="ECO:0000256" key="3">
    <source>
        <dbReference type="ARBA" id="ARBA00022630"/>
    </source>
</evidence>
<evidence type="ECO:0000256" key="11">
    <source>
        <dbReference type="ARBA" id="ARBA00023136"/>
    </source>
</evidence>
<dbReference type="NCBIfam" id="TIGR01988">
    <property type="entry name" value="Ubi-OHases"/>
    <property type="match status" value="1"/>
</dbReference>
<evidence type="ECO:0000256" key="5">
    <source>
        <dbReference type="ARBA" id="ARBA00022792"/>
    </source>
</evidence>
<dbReference type="AlphaFoldDB" id="A0ABD1EQU5"/>
<dbReference type="FunFam" id="3.50.50.60:FF:000086">
    <property type="entry name" value="Ubiquinone biosynthesis monooxygenase COQ6, mitochondrial"/>
    <property type="match status" value="1"/>
</dbReference>
<keyword evidence="10 12" id="KW-0496">Mitochondrion</keyword>
<dbReference type="GO" id="GO:0016712">
    <property type="term" value="F:oxidoreductase activity, acting on paired donors, with incorporation or reduction of molecular oxygen, reduced flavin or flavoprotein as one donor, and incorporation of one atom of oxygen"/>
    <property type="evidence" value="ECO:0007669"/>
    <property type="project" value="UniProtKB-UniRule"/>
</dbReference>
<keyword evidence="15" id="KW-1185">Reference proteome</keyword>
<dbReference type="GO" id="GO:0120538">
    <property type="term" value="F:2-methoxy-6-polyprenolphenol 4-hydroxylase activity"/>
    <property type="evidence" value="ECO:0007669"/>
    <property type="project" value="UniProtKB-EC"/>
</dbReference>
<comment type="cofactor">
    <cofactor evidence="1 12">
        <name>FAD</name>
        <dbReference type="ChEBI" id="CHEBI:57692"/>
    </cofactor>
</comment>
<name>A0ABD1EQU5_HYPHA</name>
<keyword evidence="6 12" id="KW-0274">FAD</keyword>
<evidence type="ECO:0000313" key="15">
    <source>
        <dbReference type="Proteomes" id="UP001566132"/>
    </source>
</evidence>
<comment type="function">
    <text evidence="12">FAD-dependent monooxygenase required for two non-consecutive steps during ubiquinone biosynthesis. Required for the C5-ring hydroxylation during ubiquinone biosynthesis by catalyzing the hydroxylation of 4-hydroxy-3-(all-trans-polyprenyl)benzoic acid to 3,4-dihydroxy-5-(all-trans-polyprenyl)benzoic acid. Also acts downstream of coq4, for the C1-hydroxylation during ubiquinone biosynthesis by catalyzing the hydroxylation of 2-methoxy-6-(all-trans-polyprenyl)phenol to 2-methoxy-6-(all-trans-polyprenyl)benzene-1,4-diol. The electrons required for the hydroxylation reaction are funneled indirectly to coq6 from NADPH via a ferredoxin/ferredoxin reductase system.</text>
</comment>
<evidence type="ECO:0000256" key="4">
    <source>
        <dbReference type="ARBA" id="ARBA00022688"/>
    </source>
</evidence>
<comment type="catalytic activity">
    <reaction evidence="12">
        <text>a 2-methoxy-6-(all-trans-polyprenyl)phenol + 2 reduced [2Fe-2S]-[ferredoxin] + O2 + 2 H(+) = a 2-methoxy-6-(all-trans-polyprenyl)benzene-1,4-diol + 2 oxidized [2Fe-2S]-[ferredoxin] + H2O</text>
        <dbReference type="Rhea" id="RHEA:81183"/>
        <dbReference type="Rhea" id="RHEA-COMP:9551"/>
        <dbReference type="Rhea" id="RHEA-COMP:10000"/>
        <dbReference type="Rhea" id="RHEA-COMP:10001"/>
        <dbReference type="Rhea" id="RHEA-COMP:10858"/>
        <dbReference type="ChEBI" id="CHEBI:15377"/>
        <dbReference type="ChEBI" id="CHEBI:15378"/>
        <dbReference type="ChEBI" id="CHEBI:15379"/>
        <dbReference type="ChEBI" id="CHEBI:33737"/>
        <dbReference type="ChEBI" id="CHEBI:33738"/>
        <dbReference type="ChEBI" id="CHEBI:62731"/>
        <dbReference type="ChEBI" id="CHEBI:84166"/>
        <dbReference type="EC" id="1.14.15.46"/>
    </reaction>
</comment>